<feature type="transmembrane region" description="Helical" evidence="1">
    <location>
        <begin position="257"/>
        <end position="276"/>
    </location>
</feature>
<feature type="transmembrane region" description="Helical" evidence="1">
    <location>
        <begin position="129"/>
        <end position="149"/>
    </location>
</feature>
<dbReference type="Pfam" id="PF04657">
    <property type="entry name" value="DMT_YdcZ"/>
    <property type="match status" value="2"/>
</dbReference>
<dbReference type="EMBL" id="JAFNLT010000017">
    <property type="protein sequence ID" value="MBO1228392.1"/>
    <property type="molecule type" value="Genomic_DNA"/>
</dbReference>
<sequence length="309" mass="34344">MLIGLFFIGIIGGMFIPFQTSINSKLNMYTKSPIYASTISFAVGTVFLIFLNLLLNPTMLTFSYIEQQSVNFYWITGGLLGVIFLTGNLLLLPKLGASLTVVITLTGQMIMGVIIDTFGWLGASVQHFTFFKAVGIILLILGIVLMNYVRNPNKKKSSLYLYVWLFLGFIFGFCTPLQTTINSQLGQQLDSTIMASLISFMVGFITLLLIKILTNRNFSLKNNDKEHGKLNPFYFVGGIFGVIFITVNIFLMPYLGAALTTIAGMLGQMLMALIIDQFGLLDIPKNKITFRKSIGIVLIIIGIILLRFF</sequence>
<name>A0ABS3L4E0_9STAP</name>
<evidence type="ECO:0000313" key="3">
    <source>
        <dbReference type="Proteomes" id="UP000664081"/>
    </source>
</evidence>
<accession>A0ABS3L4E0</accession>
<feature type="transmembrane region" description="Helical" evidence="1">
    <location>
        <begin position="99"/>
        <end position="123"/>
    </location>
</feature>
<organism evidence="2 3">
    <name type="scientific">Staphylococcus nepalensis</name>
    <dbReference type="NCBI Taxonomy" id="214473"/>
    <lineage>
        <taxon>Bacteria</taxon>
        <taxon>Bacillati</taxon>
        <taxon>Bacillota</taxon>
        <taxon>Bacilli</taxon>
        <taxon>Bacillales</taxon>
        <taxon>Staphylococcaceae</taxon>
        <taxon>Staphylococcus</taxon>
    </lineage>
</organism>
<dbReference type="InterPro" id="IPR006750">
    <property type="entry name" value="YdcZ"/>
</dbReference>
<keyword evidence="3" id="KW-1185">Reference proteome</keyword>
<reference evidence="2 3" key="1">
    <citation type="submission" date="2021-03" db="EMBL/GenBank/DDBJ databases">
        <title>Staphylococci and Mammaliicocci in bats.</title>
        <authorList>
            <person name="Fountain K."/>
        </authorList>
    </citation>
    <scope>NUCLEOTIDE SEQUENCE [LARGE SCALE GENOMIC DNA]</scope>
    <source>
        <strain evidence="2 3">18_1_E_SW</strain>
    </source>
</reference>
<dbReference type="RefSeq" id="WP_207572993.1">
    <property type="nucleotide sequence ID" value="NZ_JAFNLQ010000098.1"/>
</dbReference>
<keyword evidence="1" id="KW-0472">Membrane</keyword>
<feature type="transmembrane region" description="Helical" evidence="1">
    <location>
        <begin position="193"/>
        <end position="213"/>
    </location>
</feature>
<feature type="transmembrane region" description="Helical" evidence="1">
    <location>
        <begin position="72"/>
        <end position="92"/>
    </location>
</feature>
<comment type="caution">
    <text evidence="2">The sequence shown here is derived from an EMBL/GenBank/DDBJ whole genome shotgun (WGS) entry which is preliminary data.</text>
</comment>
<proteinExistence type="predicted"/>
<dbReference type="PANTHER" id="PTHR34821:SF2">
    <property type="entry name" value="INNER MEMBRANE PROTEIN YDCZ"/>
    <property type="match status" value="1"/>
</dbReference>
<dbReference type="PANTHER" id="PTHR34821">
    <property type="entry name" value="INNER MEMBRANE PROTEIN YDCZ"/>
    <property type="match status" value="1"/>
</dbReference>
<feature type="transmembrane region" description="Helical" evidence="1">
    <location>
        <begin position="6"/>
        <end position="22"/>
    </location>
</feature>
<evidence type="ECO:0000256" key="1">
    <source>
        <dbReference type="SAM" id="Phobius"/>
    </source>
</evidence>
<gene>
    <name evidence="2" type="ORF">J3T88_13955</name>
</gene>
<feature type="transmembrane region" description="Helical" evidence="1">
    <location>
        <begin position="288"/>
        <end position="308"/>
    </location>
</feature>
<protein>
    <submittedName>
        <fullName evidence="2">DMT family transporter</fullName>
    </submittedName>
</protein>
<evidence type="ECO:0000313" key="2">
    <source>
        <dbReference type="EMBL" id="MBO1228392.1"/>
    </source>
</evidence>
<feature type="transmembrane region" description="Helical" evidence="1">
    <location>
        <begin position="161"/>
        <end position="181"/>
    </location>
</feature>
<keyword evidence="1" id="KW-1133">Transmembrane helix</keyword>
<feature type="transmembrane region" description="Helical" evidence="1">
    <location>
        <begin position="34"/>
        <end position="52"/>
    </location>
</feature>
<keyword evidence="1" id="KW-0812">Transmembrane</keyword>
<dbReference type="Proteomes" id="UP000664081">
    <property type="component" value="Unassembled WGS sequence"/>
</dbReference>
<feature type="transmembrane region" description="Helical" evidence="1">
    <location>
        <begin position="233"/>
        <end position="251"/>
    </location>
</feature>